<dbReference type="InterPro" id="IPR012334">
    <property type="entry name" value="Pectin_lyas_fold"/>
</dbReference>
<feature type="domain" description="Rhamnogalacturonase A/B/Epimerase-like pectate lyase" evidence="1">
    <location>
        <begin position="41"/>
        <end position="110"/>
    </location>
</feature>
<comment type="caution">
    <text evidence="3">The sequence shown here is derived from an EMBL/GenBank/DDBJ whole genome shotgun (WGS) entry which is preliminary data.</text>
</comment>
<dbReference type="AlphaFoldDB" id="A0A5C6UC45"/>
<dbReference type="PANTHER" id="PTHR31339:SF9">
    <property type="entry name" value="PLASMIN AND FIBRONECTIN-BINDING PROTEIN A"/>
    <property type="match status" value="1"/>
</dbReference>
<dbReference type="InterPro" id="IPR051801">
    <property type="entry name" value="GH28_Enzymes"/>
</dbReference>
<dbReference type="Proteomes" id="UP000321250">
    <property type="component" value="Unassembled WGS sequence"/>
</dbReference>
<dbReference type="GO" id="GO:0016787">
    <property type="term" value="F:hydrolase activity"/>
    <property type="evidence" value="ECO:0007669"/>
    <property type="project" value="UniProtKB-KW"/>
</dbReference>
<dbReference type="InterPro" id="IPR006626">
    <property type="entry name" value="PbH1"/>
</dbReference>
<dbReference type="EMBL" id="VOQR01000001">
    <property type="protein sequence ID" value="TXC70323.1"/>
    <property type="molecule type" value="Genomic_DNA"/>
</dbReference>
<dbReference type="SMART" id="SM00710">
    <property type="entry name" value="PbH1"/>
    <property type="match status" value="4"/>
</dbReference>
<evidence type="ECO:0000313" key="3">
    <source>
        <dbReference type="EMBL" id="TXC70323.1"/>
    </source>
</evidence>
<organism evidence="3 4">
    <name type="scientific">Sphingomonas ginsenosidivorax</name>
    <dbReference type="NCBI Taxonomy" id="862135"/>
    <lineage>
        <taxon>Bacteria</taxon>
        <taxon>Pseudomonadati</taxon>
        <taxon>Pseudomonadota</taxon>
        <taxon>Alphaproteobacteria</taxon>
        <taxon>Sphingomonadales</taxon>
        <taxon>Sphingomonadaceae</taxon>
        <taxon>Sphingomonas</taxon>
    </lineage>
</organism>
<evidence type="ECO:0000259" key="1">
    <source>
        <dbReference type="Pfam" id="PF12708"/>
    </source>
</evidence>
<dbReference type="OrthoDB" id="9795222at2"/>
<dbReference type="Pfam" id="PF12708">
    <property type="entry name" value="Pect-lyase_RHGA_epim"/>
    <property type="match status" value="1"/>
</dbReference>
<sequence>MTLDRRSIIMGGAGLAALSGATAGRAEPVVTGSPNGGPSGWLDVRHYGATGDGTTIDTPAFNRAIDAAAARGGGTVHIPAGTYACYTIRLKSRVTLHLDNGATILAAAPNGTTGYDIAEPNPWDAFQDFGHSHWKNSLIWGEGLHDIAIVGAGLIWGKGLGRGDGKDNWLKDPNGPGTGNKAIALKNCRNVLLRDFKLLEGGWFALLATGVDNLTIDNLLVDTNRDGFDIDCCRNVRVSNCTVNAPYDDAICPKSSYALGEPRITENLTIANCLVTGNYKIGSVIDGTWQKMPASFSKLIHGRIKFGTETNGGFRNIAVTNCIFEDSRGLAFETVDGAMIEDVVVSNITMRGIVDAPLFLRLGRRMRGPKGRPIGTMRRILIQNIVSSNATLLPSVIAGLAGHPIEDVRISDVFLHQVGGAPAAMAKLQPPEEELGYPEATMFGDLPATGLFVRHARNLELSNIEIAVAAADARPAFRFDDVADADAFRVKVPAGVGFVLKDVTGFRSFGSRRVPDRTLPGPFTGEV</sequence>
<dbReference type="InterPro" id="IPR011050">
    <property type="entry name" value="Pectin_lyase_fold/virulence"/>
</dbReference>
<dbReference type="Gene3D" id="2.160.20.10">
    <property type="entry name" value="Single-stranded right-handed beta-helix, Pectin lyase-like"/>
    <property type="match status" value="1"/>
</dbReference>
<dbReference type="PANTHER" id="PTHR31339">
    <property type="entry name" value="PECTIN LYASE-RELATED"/>
    <property type="match status" value="1"/>
</dbReference>
<evidence type="ECO:0000259" key="2">
    <source>
        <dbReference type="Pfam" id="PF13229"/>
    </source>
</evidence>
<reference evidence="3 4" key="1">
    <citation type="journal article" date="2013" name="Antonie Van Leeuwenhoek">
        <title>Sphingomonas ginsenosidivorax sp. nov., with the ability to transform ginsenosides.</title>
        <authorList>
            <person name="Jin X.F."/>
            <person name="Kim J.K."/>
            <person name="Liu Q.M."/>
            <person name="Kang M.S."/>
            <person name="He D."/>
            <person name="Jin F.X."/>
            <person name="Kim S.C."/>
            <person name="Im W.T."/>
        </authorList>
    </citation>
    <scope>NUCLEOTIDE SEQUENCE [LARGE SCALE GENOMIC DNA]</scope>
    <source>
        <strain evidence="3 4">KHI67</strain>
    </source>
</reference>
<dbReference type="InterPro" id="IPR024535">
    <property type="entry name" value="RHGA/B-epi-like_pectate_lyase"/>
</dbReference>
<protein>
    <submittedName>
        <fullName evidence="3">Glycoside hydrolase family 28 protein</fullName>
    </submittedName>
</protein>
<name>A0A5C6UC45_9SPHN</name>
<evidence type="ECO:0000313" key="4">
    <source>
        <dbReference type="Proteomes" id="UP000321250"/>
    </source>
</evidence>
<keyword evidence="4" id="KW-1185">Reference proteome</keyword>
<dbReference type="RefSeq" id="WP_147080407.1">
    <property type="nucleotide sequence ID" value="NZ_VOQR01000001.1"/>
</dbReference>
<keyword evidence="3" id="KW-0378">Hydrolase</keyword>
<gene>
    <name evidence="3" type="ORF">FSB78_04710</name>
</gene>
<dbReference type="SUPFAM" id="SSF51126">
    <property type="entry name" value="Pectin lyase-like"/>
    <property type="match status" value="1"/>
</dbReference>
<feature type="domain" description="Right handed beta helix" evidence="2">
    <location>
        <begin position="180"/>
        <end position="282"/>
    </location>
</feature>
<dbReference type="InterPro" id="IPR039448">
    <property type="entry name" value="Beta_helix"/>
</dbReference>
<proteinExistence type="predicted"/>
<dbReference type="Pfam" id="PF13229">
    <property type="entry name" value="Beta_helix"/>
    <property type="match status" value="1"/>
</dbReference>
<accession>A0A5C6UC45</accession>